<sequence>MPKAVLYSELCQRKLNRSGPIKHFKDQLKEQLTAARIDTKTWELRATDKNSWCSTARKAALMFNNTRHQTAEEKRGQRKGTVPAQPRTQQRERGLLASDPRFQWKICEGSQSIPGLDHLEAAQPSRWLTVLRNPSRTSWLI</sequence>
<dbReference type="Proteomes" id="UP001221898">
    <property type="component" value="Unassembled WGS sequence"/>
</dbReference>
<comment type="caution">
    <text evidence="2">The sequence shown here is derived from an EMBL/GenBank/DDBJ whole genome shotgun (WGS) entry which is preliminary data.</text>
</comment>
<feature type="region of interest" description="Disordered" evidence="1">
    <location>
        <begin position="68"/>
        <end position="92"/>
    </location>
</feature>
<evidence type="ECO:0000313" key="2">
    <source>
        <dbReference type="EMBL" id="KAJ8400361.1"/>
    </source>
</evidence>
<dbReference type="EMBL" id="JAINUG010000077">
    <property type="protein sequence ID" value="KAJ8400361.1"/>
    <property type="molecule type" value="Genomic_DNA"/>
</dbReference>
<proteinExistence type="predicted"/>
<accession>A0AAD7WKH2</accession>
<keyword evidence="3" id="KW-1185">Reference proteome</keyword>
<gene>
    <name evidence="2" type="ORF">AAFF_G00397440</name>
</gene>
<evidence type="ECO:0000256" key="1">
    <source>
        <dbReference type="SAM" id="MobiDB-lite"/>
    </source>
</evidence>
<evidence type="ECO:0000313" key="3">
    <source>
        <dbReference type="Proteomes" id="UP001221898"/>
    </source>
</evidence>
<organism evidence="2 3">
    <name type="scientific">Aldrovandia affinis</name>
    <dbReference type="NCBI Taxonomy" id="143900"/>
    <lineage>
        <taxon>Eukaryota</taxon>
        <taxon>Metazoa</taxon>
        <taxon>Chordata</taxon>
        <taxon>Craniata</taxon>
        <taxon>Vertebrata</taxon>
        <taxon>Euteleostomi</taxon>
        <taxon>Actinopterygii</taxon>
        <taxon>Neopterygii</taxon>
        <taxon>Teleostei</taxon>
        <taxon>Notacanthiformes</taxon>
        <taxon>Halosauridae</taxon>
        <taxon>Aldrovandia</taxon>
    </lineage>
</organism>
<reference evidence="2" key="1">
    <citation type="journal article" date="2023" name="Science">
        <title>Genome structures resolve the early diversification of teleost fishes.</title>
        <authorList>
            <person name="Parey E."/>
            <person name="Louis A."/>
            <person name="Montfort J."/>
            <person name="Bouchez O."/>
            <person name="Roques C."/>
            <person name="Iampietro C."/>
            <person name="Lluch J."/>
            <person name="Castinel A."/>
            <person name="Donnadieu C."/>
            <person name="Desvignes T."/>
            <person name="Floi Bucao C."/>
            <person name="Jouanno E."/>
            <person name="Wen M."/>
            <person name="Mejri S."/>
            <person name="Dirks R."/>
            <person name="Jansen H."/>
            <person name="Henkel C."/>
            <person name="Chen W.J."/>
            <person name="Zahm M."/>
            <person name="Cabau C."/>
            <person name="Klopp C."/>
            <person name="Thompson A.W."/>
            <person name="Robinson-Rechavi M."/>
            <person name="Braasch I."/>
            <person name="Lecointre G."/>
            <person name="Bobe J."/>
            <person name="Postlethwait J.H."/>
            <person name="Berthelot C."/>
            <person name="Roest Crollius H."/>
            <person name="Guiguen Y."/>
        </authorList>
    </citation>
    <scope>NUCLEOTIDE SEQUENCE</scope>
    <source>
        <strain evidence="2">NC1722</strain>
    </source>
</reference>
<protein>
    <submittedName>
        <fullName evidence="2">Uncharacterized protein</fullName>
    </submittedName>
</protein>
<dbReference type="AlphaFoldDB" id="A0AAD7WKH2"/>
<name>A0AAD7WKH2_9TELE</name>